<reference evidence="1" key="1">
    <citation type="journal article" date="2010" name="Microbiology (Mosc.)">
        <title>The cylindrospermopsin gene cluster of Aphanizomenon sp. 10E6: organization and recombination.</title>
        <authorList>
            <person name="Stuken A."/>
            <person name="Jakobsen K.S."/>
        </authorList>
    </citation>
    <scope>NUCLEOTIDE SEQUENCE</scope>
    <source>
        <strain evidence="1">10E6</strain>
    </source>
</reference>
<name>D6MS63_9CYAN</name>
<evidence type="ECO:0000313" key="1">
    <source>
        <dbReference type="EMBL" id="ADF88284.1"/>
    </source>
</evidence>
<organism evidence="1">
    <name type="scientific">Aphanizomenon sp. 10E6</name>
    <dbReference type="NCBI Taxonomy" id="459664"/>
    <lineage>
        <taxon>Bacteria</taxon>
        <taxon>Bacillati</taxon>
        <taxon>Cyanobacteriota</taxon>
        <taxon>Cyanophyceae</taxon>
        <taxon>Nostocales</taxon>
        <taxon>Aphanizomenonaceae</taxon>
        <taxon>Aphanizomenon</taxon>
    </lineage>
</organism>
<dbReference type="EMBL" id="GQ385961">
    <property type="protein sequence ID" value="ADF88284.1"/>
    <property type="molecule type" value="Genomic_DNA"/>
</dbReference>
<dbReference type="AlphaFoldDB" id="D6MS63"/>
<accession>D6MS63</accession>
<sequence length="119" mass="13886">MIWEKRLLKIGFVLILQLAMVLGGLLGSDVALAYNAQERYNERYEDCMKTDDRGAGYCRQWAGPSESNRRPYMSSSSSERPYYISSIEERIEKFKNCVIEESQEVEYCEKFLDPSQNDF</sequence>
<proteinExistence type="predicted"/>
<protein>
    <submittedName>
        <fullName evidence="1">Uncharacterized protein</fullName>
    </submittedName>
</protein>